<dbReference type="PANTHER" id="PTHR10824">
    <property type="entry name" value="ACYL-COENZYME A THIOESTERASE-RELATED"/>
    <property type="match status" value="1"/>
</dbReference>
<organism evidence="2">
    <name type="scientific">hydrothermal vent metagenome</name>
    <dbReference type="NCBI Taxonomy" id="652676"/>
    <lineage>
        <taxon>unclassified sequences</taxon>
        <taxon>metagenomes</taxon>
        <taxon>ecological metagenomes</taxon>
    </lineage>
</organism>
<dbReference type="InterPro" id="IPR014940">
    <property type="entry name" value="BAAT_C"/>
</dbReference>
<dbReference type="GO" id="GO:0006631">
    <property type="term" value="P:fatty acid metabolic process"/>
    <property type="evidence" value="ECO:0007669"/>
    <property type="project" value="TreeGrafter"/>
</dbReference>
<gene>
    <name evidence="2" type="ORF">MNBD_GAMMA02-225</name>
</gene>
<protein>
    <recommendedName>
        <fullName evidence="1">BAAT/Acyl-CoA thioester hydrolase C-terminal domain-containing protein</fullName>
    </recommendedName>
</protein>
<dbReference type="InterPro" id="IPR029058">
    <property type="entry name" value="AB_hydrolase_fold"/>
</dbReference>
<name>A0A3B0VSX5_9ZZZZ</name>
<evidence type="ECO:0000313" key="2">
    <source>
        <dbReference type="EMBL" id="VAW46735.1"/>
    </source>
</evidence>
<dbReference type="Pfam" id="PF08840">
    <property type="entry name" value="BAAT_C"/>
    <property type="match status" value="1"/>
</dbReference>
<dbReference type="Gene3D" id="3.40.50.1820">
    <property type="entry name" value="alpha/beta hydrolase"/>
    <property type="match status" value="1"/>
</dbReference>
<dbReference type="GO" id="GO:0006637">
    <property type="term" value="P:acyl-CoA metabolic process"/>
    <property type="evidence" value="ECO:0007669"/>
    <property type="project" value="TreeGrafter"/>
</dbReference>
<dbReference type="AlphaFoldDB" id="A0A3B0VSX5"/>
<accession>A0A3B0VSX5</accession>
<dbReference type="GO" id="GO:0047617">
    <property type="term" value="F:fatty acyl-CoA hydrolase activity"/>
    <property type="evidence" value="ECO:0007669"/>
    <property type="project" value="TreeGrafter"/>
</dbReference>
<dbReference type="EMBL" id="UOFA01000303">
    <property type="protein sequence ID" value="VAW46735.1"/>
    <property type="molecule type" value="Genomic_DNA"/>
</dbReference>
<sequence>MKTASTVILILIFNALFASNLPEKHGAIDVQLFVGKNVNQPLVVGFGGSEGGNAWASDHWQATRDEFLNKGYAFLAIGYFGMPNTTQQLDRISLNAIYKAIVKAGENPQVNAKKIALIGGSKGAELVLNLASRYPAITSVVAIVPSHVSFPGLTYTMDHSSWTFNGEEVPYVPANERIIPAVMKRDLHTAFSIMLEDKDWVKKARIAVEKINGSVLIISAREDEMWPSLLMSEQLVEHLEQAKFLHHFEHIVAEGDHASSLNHFPAVFAFLEKYFKTL</sequence>
<dbReference type="PANTHER" id="PTHR10824:SF4">
    <property type="entry name" value="ACYL-COENZYME A THIOESTERASE 1-LIKE"/>
    <property type="match status" value="1"/>
</dbReference>
<evidence type="ECO:0000259" key="1">
    <source>
        <dbReference type="Pfam" id="PF08840"/>
    </source>
</evidence>
<dbReference type="SUPFAM" id="SSF53474">
    <property type="entry name" value="alpha/beta-Hydrolases"/>
    <property type="match status" value="1"/>
</dbReference>
<feature type="domain" description="BAAT/Acyl-CoA thioester hydrolase C-terminal" evidence="1">
    <location>
        <begin position="105"/>
        <end position="275"/>
    </location>
</feature>
<reference evidence="2" key="1">
    <citation type="submission" date="2018-06" db="EMBL/GenBank/DDBJ databases">
        <authorList>
            <person name="Zhirakovskaya E."/>
        </authorList>
    </citation>
    <scope>NUCLEOTIDE SEQUENCE</scope>
</reference>
<proteinExistence type="predicted"/>